<evidence type="ECO:0000313" key="1">
    <source>
        <dbReference type="EMBL" id="MDR6528266.1"/>
    </source>
</evidence>
<dbReference type="RefSeq" id="WP_309947542.1">
    <property type="nucleotide sequence ID" value="NZ_JAVDQY010000004.1"/>
</dbReference>
<organism evidence="1 2">
    <name type="scientific">Chryseobacterium rhizosphaerae</name>
    <dbReference type="NCBI Taxonomy" id="395937"/>
    <lineage>
        <taxon>Bacteria</taxon>
        <taxon>Pseudomonadati</taxon>
        <taxon>Bacteroidota</taxon>
        <taxon>Flavobacteriia</taxon>
        <taxon>Flavobacteriales</taxon>
        <taxon>Weeksellaceae</taxon>
        <taxon>Chryseobacterium group</taxon>
        <taxon>Chryseobacterium</taxon>
    </lineage>
</organism>
<name>A0AAE3YDQ2_9FLAO</name>
<sequence>MMNGEIKNKISILKEAIVTDRLVIFAGSGISLDSGLPLWGSLLEGIKKNLNEEIRGDDALKIAQLLYNEKGEKEYYDIVKEMLYKDSTEKYNNLHEIIFKLNPQHIITTNYDNFFEQIIENEGLDFSVVVKDEDLPYAKFKNLLIKYHGDFENHNIVLKENDYLEFSKLNTLKEIFVKSLFSNKIILFIGYSFSDINLKILSREIQYILKKHHQRAYLINISDSISQTEKLYYENLGINIINYNQAKEEINDLENFGDDRINLSNKSKKVFQLLNYIKQFDLYKHKNNCGDKLNRQQIIDELYNSLIRFRYFKILPSTFITNLYPINKGNKNDSGESNLMGNVLTCFNEELYNIIEEYKGYDDKNFTEDERDKLNFILNRFLFSGIYDIAKPTQRPDSFCFYSSDRKTKIDLFEKIKKNESCDCINCCIDKFDFNKAIIKLNNYTITENSDLSEDLSYAYGFVQLNDFYKAYISYKQILVKANKLKKLEVSFLAKFNMYRLGRKSHFMYGGTIDEKEINEIRAETENIDIDSELNKVKYFVDKEVFEFLREIKNGIYIQNLCDEIDGIYNDIPKTKSIIENGGSASNSNINNLYKSNLNLKNFIEDNFIIGNGYSMISTAFQKSINAFIVGYSIKFVKREERNHPNFGSPHLNYFNHFLIRFIISEAKHEDFFKSINDNQLKEIEICEEEINKIINDFSNFFSSSFTESNFWGHSISENNIFIGKLVSDNDFSDIIRSILNNILIVMAYFEFPKESLNMLLEKLYYFIKFIKFPERRFEYKYLRHILVEKRNEIDVEIVKKILDIYIQQKKYDANFLQILQFLLIKDDNFSLNNFDITQFNFDENFSEYDIVYKVLSEENRAIFKTQLHRHLMREDNSPHKYSYFLAFQNEIFDENSDVFTVYLSFIKEYLKKRDNNDYLNGHYDYSVLNFFYLIYTKKINKKYINRISIKNNYFKFLLNLSKYPTELFNPLWLKHNSSDVYINEFKKVPYIQTALKDYLTNNEDEELMKIYFKLIK</sequence>
<dbReference type="Pfam" id="PF13289">
    <property type="entry name" value="SIR2_2"/>
    <property type="match status" value="1"/>
</dbReference>
<dbReference type="AlphaFoldDB" id="A0AAE3YDQ2"/>
<dbReference type="SUPFAM" id="SSF52467">
    <property type="entry name" value="DHS-like NAD/FAD-binding domain"/>
    <property type="match status" value="1"/>
</dbReference>
<protein>
    <recommendedName>
        <fullName evidence="3">SIR2-like domain-containing protein</fullName>
    </recommendedName>
</protein>
<proteinExistence type="predicted"/>
<gene>
    <name evidence="1" type="ORF">J2787_003685</name>
</gene>
<dbReference type="EMBL" id="JAVDQY010000004">
    <property type="protein sequence ID" value="MDR6528266.1"/>
    <property type="molecule type" value="Genomic_DNA"/>
</dbReference>
<dbReference type="InterPro" id="IPR029035">
    <property type="entry name" value="DHS-like_NAD/FAD-binding_dom"/>
</dbReference>
<comment type="caution">
    <text evidence="1">The sequence shown here is derived from an EMBL/GenBank/DDBJ whole genome shotgun (WGS) entry which is preliminary data.</text>
</comment>
<reference evidence="1" key="1">
    <citation type="submission" date="2023-07" db="EMBL/GenBank/DDBJ databases">
        <title>Sorghum-associated microbial communities from plants grown in Nebraska, USA.</title>
        <authorList>
            <person name="Schachtman D."/>
        </authorList>
    </citation>
    <scope>NUCLEOTIDE SEQUENCE</scope>
    <source>
        <strain evidence="1">DS2360</strain>
    </source>
</reference>
<evidence type="ECO:0008006" key="3">
    <source>
        <dbReference type="Google" id="ProtNLM"/>
    </source>
</evidence>
<dbReference type="Proteomes" id="UP001184861">
    <property type="component" value="Unassembled WGS sequence"/>
</dbReference>
<evidence type="ECO:0000313" key="2">
    <source>
        <dbReference type="Proteomes" id="UP001184861"/>
    </source>
</evidence>
<dbReference type="Gene3D" id="3.40.50.1220">
    <property type="entry name" value="TPP-binding domain"/>
    <property type="match status" value="1"/>
</dbReference>
<accession>A0AAE3YDQ2</accession>